<feature type="domain" description="tRNA-splicing endonuclease subunit Sen54 N-terminal" evidence="4">
    <location>
        <begin position="70"/>
        <end position="141"/>
    </location>
</feature>
<dbReference type="AlphaFoldDB" id="A0A8J5QGF0"/>
<comment type="caution">
    <text evidence="5">The sequence shown here is derived from an EMBL/GenBank/DDBJ whole genome shotgun (WGS) entry which is preliminary data.</text>
</comment>
<dbReference type="PANTHER" id="PTHR21027:SF1">
    <property type="entry name" value="TRNA-SPLICING ENDONUCLEASE SUBUNIT SEN54"/>
    <property type="match status" value="1"/>
</dbReference>
<evidence type="ECO:0000259" key="4">
    <source>
        <dbReference type="Pfam" id="PF12928"/>
    </source>
</evidence>
<name>A0A8J5QGF0_9ASCO</name>
<evidence type="ECO:0000313" key="5">
    <source>
        <dbReference type="EMBL" id="KAG7664101.1"/>
    </source>
</evidence>
<accession>A0A8J5QGF0</accession>
<dbReference type="PANTHER" id="PTHR21027">
    <property type="entry name" value="TRNA-SPLICING ENDONUCLEASE SUBUNIT SEN54"/>
    <property type="match status" value="1"/>
</dbReference>
<organism evidence="5 6">
    <name type="scientific">[Candida] subhashii</name>
    <dbReference type="NCBI Taxonomy" id="561895"/>
    <lineage>
        <taxon>Eukaryota</taxon>
        <taxon>Fungi</taxon>
        <taxon>Dikarya</taxon>
        <taxon>Ascomycota</taxon>
        <taxon>Saccharomycotina</taxon>
        <taxon>Pichiomycetes</taxon>
        <taxon>Debaryomycetaceae</taxon>
        <taxon>Spathaspora</taxon>
    </lineage>
</organism>
<reference evidence="5 6" key="1">
    <citation type="journal article" date="2021" name="DNA Res.">
        <title>Genome analysis of Candida subhashii reveals its hybrid nature and dual mitochondrial genome conformations.</title>
        <authorList>
            <person name="Mixao V."/>
            <person name="Hegedusova E."/>
            <person name="Saus E."/>
            <person name="Pryszcz L.P."/>
            <person name="Cillingova A."/>
            <person name="Nosek J."/>
            <person name="Gabaldon T."/>
        </authorList>
    </citation>
    <scope>NUCLEOTIDE SEQUENCE [LARGE SCALE GENOMIC DNA]</scope>
    <source>
        <strain evidence="5 6">CBS 10753</strain>
    </source>
</reference>
<dbReference type="RefSeq" id="XP_049264333.1">
    <property type="nucleotide sequence ID" value="XM_049406096.1"/>
</dbReference>
<protein>
    <submittedName>
        <fullName evidence="5">SEN54</fullName>
    </submittedName>
</protein>
<gene>
    <name evidence="5" type="ORF">J8A68_002355</name>
</gene>
<dbReference type="OrthoDB" id="408683at2759"/>
<feature type="region of interest" description="Disordered" evidence="3">
    <location>
        <begin position="331"/>
        <end position="353"/>
    </location>
</feature>
<dbReference type="InterPro" id="IPR024336">
    <property type="entry name" value="tRNA_splic_suSen54_N"/>
</dbReference>
<dbReference type="EMBL" id="JAGSYN010000107">
    <property type="protein sequence ID" value="KAG7664101.1"/>
    <property type="molecule type" value="Genomic_DNA"/>
</dbReference>
<evidence type="ECO:0000313" key="6">
    <source>
        <dbReference type="Proteomes" id="UP000694255"/>
    </source>
</evidence>
<dbReference type="GO" id="GO:0000214">
    <property type="term" value="C:tRNA-intron endonuclease complex"/>
    <property type="evidence" value="ECO:0007669"/>
    <property type="project" value="TreeGrafter"/>
</dbReference>
<evidence type="ECO:0000256" key="3">
    <source>
        <dbReference type="SAM" id="MobiDB-lite"/>
    </source>
</evidence>
<comment type="similarity">
    <text evidence="1">Belongs to the SEN54 family.</text>
</comment>
<dbReference type="GO" id="GO:0000379">
    <property type="term" value="P:tRNA-type intron splice site recognition and cleavage"/>
    <property type="evidence" value="ECO:0007669"/>
    <property type="project" value="TreeGrafter"/>
</dbReference>
<dbReference type="InterPro" id="IPR024337">
    <property type="entry name" value="tRNA_splic_suSen54"/>
</dbReference>
<feature type="region of interest" description="Disordered" evidence="3">
    <location>
        <begin position="1"/>
        <end position="22"/>
    </location>
</feature>
<proteinExistence type="inferred from homology"/>
<dbReference type="GeneID" id="73469156"/>
<sequence length="439" mass="49769">MSEDDDEATIPKSEATTHDIEDEIQDWKLLSKSGSSAATTAIPKRGEKEFEPDGTIIQSTALQESRRAMYDALSSVRGHHIKQSLIGVWRPKVNNCFIAHPKGNYFRDVGRPENFGKIKGGQALNCYECVYLVERGSMVVYLADEEYETYLESGVDNEGVKFDVEGRLMAIDLEYLYCLAGLDVAKYQIYSYLKRLGYMIQEYNFDPERINPQEGVKEVDDATQERFRYLKSIAREWGLMSYPIGHSLHFKTKHYFNYRDIYKSLSLANETITCKKGNDVQITFNVWKPTNSFSKKSPPPPDFQLFVMDTSKSSSFPSLSKIHTLQNQVVPKIKSPGSGPTTAASKKKKNTMPLSKKEIRQARQAERHSKLSQNIQLRNKYLKLRDEKLKAGNSTTVFAIVNHGIINFVNLSQGNFALGKNVKELDDIYPGANHGIVCI</sequence>
<evidence type="ECO:0000256" key="2">
    <source>
        <dbReference type="ARBA" id="ARBA00022694"/>
    </source>
</evidence>
<evidence type="ECO:0000256" key="1">
    <source>
        <dbReference type="ARBA" id="ARBA00005736"/>
    </source>
</evidence>
<dbReference type="Pfam" id="PF12928">
    <property type="entry name" value="tRNA_int_end_N2"/>
    <property type="match status" value="1"/>
</dbReference>
<dbReference type="Proteomes" id="UP000694255">
    <property type="component" value="Unassembled WGS sequence"/>
</dbReference>
<keyword evidence="6" id="KW-1185">Reference proteome</keyword>
<keyword evidence="2" id="KW-0819">tRNA processing</keyword>